<sequence length="455" mass="51607">MKINAPVHKNETLSGTVIDLTYQGMGVVKVDNFPIFITNTLPGEEIEFKITKVARSFAYGRMMTLITKSPDRVPERDRQYTQTGIAPLQHLAYSAQLKFKQHQIAELLQKAHLDIDVSETMGMETPYHYRNKAQIPVRMVNGKLETGFYKRGSHDLVPIEDFYIQDPKIDEAILVVRDLLRHYHIEPYNEETNRGTVKNVMVRRGYYSHEMMIVFVTRAKKIPMHDQIVEAIVEKLPEVKSIVQNINPEKTNVLMGKENKTLWGSDTIEDQLLGLTFTISPLSFYQVNPQQTERLYQAAIDQAGLTGNETVIDAYCGIGTISLAVAQHAKQVYGVEVVADAITDAKLNAMKNHIENVEFVTDKAEKQMKKWQADGLKPDVIIVDPPRKGLAPEFIEAASEMKPDKVVYVSCNPATLVRDIQLFQERGYQVAQPIQPVDQFPQTTHVESITVLNRQ</sequence>
<feature type="active site" description="Nucleophile" evidence="4">
    <location>
        <position position="411"/>
    </location>
</feature>
<dbReference type="FunFam" id="2.40.50.1070:FF:000003">
    <property type="entry name" value="23S rRNA (Uracil-5-)-methyltransferase RumA"/>
    <property type="match status" value="1"/>
</dbReference>
<evidence type="ECO:0000256" key="4">
    <source>
        <dbReference type="PROSITE-ProRule" id="PRU01024"/>
    </source>
</evidence>
<dbReference type="STRING" id="1423813.FC26_GL001483"/>
<name>A0A0R2A531_9LACO</name>
<feature type="binding site" evidence="4">
    <location>
        <position position="286"/>
    </location>
    <ligand>
        <name>S-adenosyl-L-methionine</name>
        <dbReference type="ChEBI" id="CHEBI:59789"/>
    </ligand>
</feature>
<dbReference type="PANTHER" id="PTHR11061:SF30">
    <property type="entry name" value="TRNA (URACIL(54)-C(5))-METHYLTRANSFERASE"/>
    <property type="match status" value="1"/>
</dbReference>
<dbReference type="RefSeq" id="WP_057778538.1">
    <property type="nucleotide sequence ID" value="NZ_AYYY01000025.1"/>
</dbReference>
<dbReference type="InterPro" id="IPR030391">
    <property type="entry name" value="MeTrfase_TrmA_CS"/>
</dbReference>
<dbReference type="CDD" id="cd02440">
    <property type="entry name" value="AdoMet_MTases"/>
    <property type="match status" value="1"/>
</dbReference>
<dbReference type="Gene3D" id="2.40.50.140">
    <property type="entry name" value="Nucleic acid-binding proteins"/>
    <property type="match status" value="1"/>
</dbReference>
<evidence type="ECO:0000313" key="8">
    <source>
        <dbReference type="Proteomes" id="UP000051733"/>
    </source>
</evidence>
<accession>A0A0R2A531</accession>
<dbReference type="PANTHER" id="PTHR11061">
    <property type="entry name" value="RNA M5U METHYLTRANSFERASE"/>
    <property type="match status" value="1"/>
</dbReference>
<feature type="active site" evidence="5">
    <location>
        <position position="411"/>
    </location>
</feature>
<gene>
    <name evidence="7" type="ORF">FC26_GL001483</name>
</gene>
<dbReference type="InterPro" id="IPR030390">
    <property type="entry name" value="MeTrfase_TrmA_AS"/>
</dbReference>
<evidence type="ECO:0000256" key="5">
    <source>
        <dbReference type="PROSITE-ProRule" id="PRU10015"/>
    </source>
</evidence>
<dbReference type="PROSITE" id="PS01231">
    <property type="entry name" value="TRMA_2"/>
    <property type="match status" value="1"/>
</dbReference>
<keyword evidence="2 4" id="KW-0808">Transferase</keyword>
<dbReference type="GO" id="GO:0070475">
    <property type="term" value="P:rRNA base methylation"/>
    <property type="evidence" value="ECO:0007669"/>
    <property type="project" value="TreeGrafter"/>
</dbReference>
<protein>
    <submittedName>
        <fullName evidence="7">RNA methyltransferase</fullName>
    </submittedName>
</protein>
<dbReference type="PROSITE" id="PS01230">
    <property type="entry name" value="TRMA_1"/>
    <property type="match status" value="1"/>
</dbReference>
<dbReference type="AlphaFoldDB" id="A0A0R2A531"/>
<dbReference type="InterPro" id="IPR002792">
    <property type="entry name" value="TRAM_dom"/>
</dbReference>
<dbReference type="NCBIfam" id="TIGR00479">
    <property type="entry name" value="rumA"/>
    <property type="match status" value="1"/>
</dbReference>
<evidence type="ECO:0000256" key="3">
    <source>
        <dbReference type="ARBA" id="ARBA00022691"/>
    </source>
</evidence>
<keyword evidence="8" id="KW-1185">Reference proteome</keyword>
<dbReference type="SUPFAM" id="SSF53335">
    <property type="entry name" value="S-adenosyl-L-methionine-dependent methyltransferases"/>
    <property type="match status" value="1"/>
</dbReference>
<dbReference type="InterPro" id="IPR012340">
    <property type="entry name" value="NA-bd_OB-fold"/>
</dbReference>
<keyword evidence="3 4" id="KW-0949">S-adenosyl-L-methionine</keyword>
<dbReference type="PROSITE" id="PS51687">
    <property type="entry name" value="SAM_MT_RNA_M5U"/>
    <property type="match status" value="1"/>
</dbReference>
<organism evidence="7 8">
    <name type="scientific">Paucilactobacillus vaccinostercus DSM 20634</name>
    <dbReference type="NCBI Taxonomy" id="1423813"/>
    <lineage>
        <taxon>Bacteria</taxon>
        <taxon>Bacillati</taxon>
        <taxon>Bacillota</taxon>
        <taxon>Bacilli</taxon>
        <taxon>Lactobacillales</taxon>
        <taxon>Lactobacillaceae</taxon>
        <taxon>Paucilactobacillus</taxon>
    </lineage>
</organism>
<dbReference type="InterPro" id="IPR029063">
    <property type="entry name" value="SAM-dependent_MTases_sf"/>
</dbReference>
<comment type="similarity">
    <text evidence="4">Belongs to the class I-like SAM-binding methyltransferase superfamily. RNA M5U methyltransferase family.</text>
</comment>
<evidence type="ECO:0000259" key="6">
    <source>
        <dbReference type="PROSITE" id="PS50926"/>
    </source>
</evidence>
<reference evidence="7 8" key="1">
    <citation type="journal article" date="2015" name="Genome Announc.">
        <title>Expanding the biotechnology potential of lactobacilli through comparative genomics of 213 strains and associated genera.</title>
        <authorList>
            <person name="Sun Z."/>
            <person name="Harris H.M."/>
            <person name="McCann A."/>
            <person name="Guo C."/>
            <person name="Argimon S."/>
            <person name="Zhang W."/>
            <person name="Yang X."/>
            <person name="Jeffery I.B."/>
            <person name="Cooney J.C."/>
            <person name="Kagawa T.F."/>
            <person name="Liu W."/>
            <person name="Song Y."/>
            <person name="Salvetti E."/>
            <person name="Wrobel A."/>
            <person name="Rasinkangas P."/>
            <person name="Parkhill J."/>
            <person name="Rea M.C."/>
            <person name="O'Sullivan O."/>
            <person name="Ritari J."/>
            <person name="Douillard F.P."/>
            <person name="Paul Ross R."/>
            <person name="Yang R."/>
            <person name="Briner A.E."/>
            <person name="Felis G.E."/>
            <person name="de Vos W.M."/>
            <person name="Barrangou R."/>
            <person name="Klaenhammer T.R."/>
            <person name="Caufield P.W."/>
            <person name="Cui Y."/>
            <person name="Zhang H."/>
            <person name="O'Toole P.W."/>
        </authorList>
    </citation>
    <scope>NUCLEOTIDE SEQUENCE [LARGE SCALE GENOMIC DNA]</scope>
    <source>
        <strain evidence="7 8">DSM 20634</strain>
    </source>
</reference>
<feature type="binding site" evidence="4">
    <location>
        <position position="336"/>
    </location>
    <ligand>
        <name>S-adenosyl-L-methionine</name>
        <dbReference type="ChEBI" id="CHEBI:59789"/>
    </ligand>
</feature>
<dbReference type="Pfam" id="PF05958">
    <property type="entry name" value="tRNA_U5-meth_tr"/>
    <property type="match status" value="1"/>
</dbReference>
<dbReference type="InterPro" id="IPR010280">
    <property type="entry name" value="U5_MeTrfase_fam"/>
</dbReference>
<evidence type="ECO:0000313" key="7">
    <source>
        <dbReference type="EMBL" id="KRM61410.1"/>
    </source>
</evidence>
<dbReference type="FunFam" id="3.40.50.150:FF:000009">
    <property type="entry name" value="23S rRNA (Uracil(1939)-C(5))-methyltransferase RlmD"/>
    <property type="match status" value="1"/>
</dbReference>
<feature type="binding site" evidence="4">
    <location>
        <position position="384"/>
    </location>
    <ligand>
        <name>S-adenosyl-L-methionine</name>
        <dbReference type="ChEBI" id="CHEBI:59789"/>
    </ligand>
</feature>
<dbReference type="PROSITE" id="PS50926">
    <property type="entry name" value="TRAM"/>
    <property type="match status" value="1"/>
</dbReference>
<dbReference type="EMBL" id="AYYY01000025">
    <property type="protein sequence ID" value="KRM61410.1"/>
    <property type="molecule type" value="Genomic_DNA"/>
</dbReference>
<dbReference type="Gene3D" id="3.40.50.150">
    <property type="entry name" value="Vaccinia Virus protein VP39"/>
    <property type="match status" value="1"/>
</dbReference>
<keyword evidence="1 4" id="KW-0489">Methyltransferase</keyword>
<feature type="binding site" evidence="4">
    <location>
        <position position="315"/>
    </location>
    <ligand>
        <name>S-adenosyl-L-methionine</name>
        <dbReference type="ChEBI" id="CHEBI:59789"/>
    </ligand>
</feature>
<dbReference type="Proteomes" id="UP000051733">
    <property type="component" value="Unassembled WGS sequence"/>
</dbReference>
<dbReference type="SUPFAM" id="SSF50249">
    <property type="entry name" value="Nucleic acid-binding proteins"/>
    <property type="match status" value="1"/>
</dbReference>
<proteinExistence type="inferred from homology"/>
<comment type="caution">
    <text evidence="7">The sequence shown here is derived from an EMBL/GenBank/DDBJ whole genome shotgun (WGS) entry which is preliminary data.</text>
</comment>
<evidence type="ECO:0000256" key="1">
    <source>
        <dbReference type="ARBA" id="ARBA00022603"/>
    </source>
</evidence>
<feature type="domain" description="TRAM" evidence="6">
    <location>
        <begin position="6"/>
        <end position="64"/>
    </location>
</feature>
<dbReference type="GO" id="GO:0070041">
    <property type="term" value="F:rRNA (uridine-C5-)-methyltransferase activity"/>
    <property type="evidence" value="ECO:0007669"/>
    <property type="project" value="TreeGrafter"/>
</dbReference>
<dbReference type="Pfam" id="PF01938">
    <property type="entry name" value="TRAM"/>
    <property type="match status" value="1"/>
</dbReference>
<dbReference type="Gene3D" id="2.40.50.1070">
    <property type="match status" value="1"/>
</dbReference>
<evidence type="ECO:0000256" key="2">
    <source>
        <dbReference type="ARBA" id="ARBA00022679"/>
    </source>
</evidence>
<dbReference type="OrthoDB" id="9804590at2"/>
<dbReference type="PATRIC" id="fig|1423813.3.peg.1508"/>